<sequence>MRVTPWASVSRRTQSSGNEQWSFADAYRKKMFTVPGRNGQSIIGFNAAEAEWRQTAEEVSGEWPIGVDEPERWIEKGEGLWEIGVNFDGGEKLLADQYWRSTVNAIAADRMIWLHSRPSVAD</sequence>
<keyword evidence="2" id="KW-1185">Reference proteome</keyword>
<gene>
    <name evidence="1" type="ORF">EJ06DRAFT_571748</name>
</gene>
<accession>A0A6G1I616</accession>
<dbReference type="Proteomes" id="UP000799640">
    <property type="component" value="Unassembled WGS sequence"/>
</dbReference>
<evidence type="ECO:0000313" key="1">
    <source>
        <dbReference type="EMBL" id="KAF2403509.1"/>
    </source>
</evidence>
<name>A0A6G1I616_9PEZI</name>
<proteinExistence type="predicted"/>
<evidence type="ECO:0000313" key="2">
    <source>
        <dbReference type="Proteomes" id="UP000799640"/>
    </source>
</evidence>
<reference evidence="1" key="1">
    <citation type="journal article" date="2020" name="Stud. Mycol.">
        <title>101 Dothideomycetes genomes: a test case for predicting lifestyles and emergence of pathogens.</title>
        <authorList>
            <person name="Haridas S."/>
            <person name="Albert R."/>
            <person name="Binder M."/>
            <person name="Bloem J."/>
            <person name="Labutti K."/>
            <person name="Salamov A."/>
            <person name="Andreopoulos B."/>
            <person name="Baker S."/>
            <person name="Barry K."/>
            <person name="Bills G."/>
            <person name="Bluhm B."/>
            <person name="Cannon C."/>
            <person name="Castanera R."/>
            <person name="Culley D."/>
            <person name="Daum C."/>
            <person name="Ezra D."/>
            <person name="Gonzalez J."/>
            <person name="Henrissat B."/>
            <person name="Kuo A."/>
            <person name="Liang C."/>
            <person name="Lipzen A."/>
            <person name="Lutzoni F."/>
            <person name="Magnuson J."/>
            <person name="Mondo S."/>
            <person name="Nolan M."/>
            <person name="Ohm R."/>
            <person name="Pangilinan J."/>
            <person name="Park H.-J."/>
            <person name="Ramirez L."/>
            <person name="Alfaro M."/>
            <person name="Sun H."/>
            <person name="Tritt A."/>
            <person name="Yoshinaga Y."/>
            <person name="Zwiers L.-H."/>
            <person name="Turgeon B."/>
            <person name="Goodwin S."/>
            <person name="Spatafora J."/>
            <person name="Crous P."/>
            <person name="Grigoriev I."/>
        </authorList>
    </citation>
    <scope>NUCLEOTIDE SEQUENCE</scope>
    <source>
        <strain evidence="1">CBS 262.69</strain>
    </source>
</reference>
<dbReference type="AlphaFoldDB" id="A0A6G1I616"/>
<organism evidence="1 2">
    <name type="scientific">Trichodelitschia bisporula</name>
    <dbReference type="NCBI Taxonomy" id="703511"/>
    <lineage>
        <taxon>Eukaryota</taxon>
        <taxon>Fungi</taxon>
        <taxon>Dikarya</taxon>
        <taxon>Ascomycota</taxon>
        <taxon>Pezizomycotina</taxon>
        <taxon>Dothideomycetes</taxon>
        <taxon>Dothideomycetes incertae sedis</taxon>
        <taxon>Phaeotrichales</taxon>
        <taxon>Phaeotrichaceae</taxon>
        <taxon>Trichodelitschia</taxon>
    </lineage>
</organism>
<dbReference type="EMBL" id="ML996689">
    <property type="protein sequence ID" value="KAF2403509.1"/>
    <property type="molecule type" value="Genomic_DNA"/>
</dbReference>
<protein>
    <submittedName>
        <fullName evidence="1">Uncharacterized protein</fullName>
    </submittedName>
</protein>